<reference evidence="2" key="1">
    <citation type="submission" date="2020-02" db="EMBL/GenBank/DDBJ databases">
        <authorList>
            <person name="Meier V. D."/>
        </authorList>
    </citation>
    <scope>NUCLEOTIDE SEQUENCE</scope>
    <source>
        <strain evidence="2">AVDCRST_MAG27</strain>
    </source>
</reference>
<protein>
    <submittedName>
        <fullName evidence="2">Uncharacterized protein</fullName>
    </submittedName>
</protein>
<accession>A0A6J4IXJ6</accession>
<gene>
    <name evidence="2" type="ORF">AVDCRST_MAG27-2616</name>
</gene>
<feature type="compositionally biased region" description="Gly residues" evidence="1">
    <location>
        <begin position="127"/>
        <end position="139"/>
    </location>
</feature>
<proteinExistence type="predicted"/>
<feature type="region of interest" description="Disordered" evidence="1">
    <location>
        <begin position="122"/>
        <end position="145"/>
    </location>
</feature>
<evidence type="ECO:0000256" key="1">
    <source>
        <dbReference type="SAM" id="MobiDB-lite"/>
    </source>
</evidence>
<feature type="region of interest" description="Disordered" evidence="1">
    <location>
        <begin position="1"/>
        <end position="34"/>
    </location>
</feature>
<dbReference type="AlphaFoldDB" id="A0A6J4IXJ6"/>
<feature type="compositionally biased region" description="Basic and acidic residues" evidence="1">
    <location>
        <begin position="224"/>
        <end position="247"/>
    </location>
</feature>
<feature type="compositionally biased region" description="Basic and acidic residues" evidence="1">
    <location>
        <begin position="328"/>
        <end position="339"/>
    </location>
</feature>
<name>A0A6J4IXJ6_9PROT</name>
<feature type="non-terminal residue" evidence="2">
    <location>
        <position position="339"/>
    </location>
</feature>
<organism evidence="2">
    <name type="scientific">uncultured Craurococcus sp</name>
    <dbReference type="NCBI Taxonomy" id="1135998"/>
    <lineage>
        <taxon>Bacteria</taxon>
        <taxon>Pseudomonadati</taxon>
        <taxon>Pseudomonadota</taxon>
        <taxon>Alphaproteobacteria</taxon>
        <taxon>Acetobacterales</taxon>
        <taxon>Acetobacteraceae</taxon>
        <taxon>Craurococcus</taxon>
        <taxon>environmental samples</taxon>
    </lineage>
</organism>
<feature type="non-terminal residue" evidence="2">
    <location>
        <position position="1"/>
    </location>
</feature>
<feature type="region of interest" description="Disordered" evidence="1">
    <location>
        <begin position="217"/>
        <end position="339"/>
    </location>
</feature>
<feature type="compositionally biased region" description="Basic residues" evidence="1">
    <location>
        <begin position="1"/>
        <end position="18"/>
    </location>
</feature>
<evidence type="ECO:0000313" key="2">
    <source>
        <dbReference type="EMBL" id="CAA9262680.1"/>
    </source>
</evidence>
<sequence length="339" mass="36295">ERRHRAYHHRPPRGRRRHPADEPAEDVECPRPRDDPRLPVGARCLEHGSGRRADHRRGRGREGLLCRRRCAAGARAGDRRRCGRHRILLCRGICGQPRHRHHRQALGLADRRRLHGGRHRRLRPWAAGGGDGGGDAGDAGDGHRPLPRCRHQPYPAAAAGGHRHLACAHRRAAPRGGCGGGGARQPLRPEGGAAGAARGAARRRCLGRRALCRGAAGGRLRTASRGDRPLLRAGHHARDPGRARGGGDRLGGGAGEDPPADVADQPLGLARAAAARSRRHARRVPGDGAGAHPQRGEPAPGFPRGGAQRARRQGRQAAVAAGHHRGDRSRGDRGAVRRL</sequence>
<dbReference type="EMBL" id="CADCTD010000124">
    <property type="protein sequence ID" value="CAA9262680.1"/>
    <property type="molecule type" value="Genomic_DNA"/>
</dbReference>